<evidence type="ECO:0000256" key="5">
    <source>
        <dbReference type="ARBA" id="ARBA00023242"/>
    </source>
</evidence>
<evidence type="ECO:0000256" key="4">
    <source>
        <dbReference type="ARBA" id="ARBA00022833"/>
    </source>
</evidence>
<dbReference type="EMBL" id="CACVKT020004177">
    <property type="protein sequence ID" value="CAC5388547.1"/>
    <property type="molecule type" value="Genomic_DNA"/>
</dbReference>
<protein>
    <recommendedName>
        <fullName evidence="9">DUF659 domain-containing protein</fullName>
    </recommendedName>
</protein>
<evidence type="ECO:0000256" key="1">
    <source>
        <dbReference type="ARBA" id="ARBA00004123"/>
    </source>
</evidence>
<dbReference type="InterPro" id="IPR052035">
    <property type="entry name" value="ZnF_BED_domain_contain"/>
</dbReference>
<evidence type="ECO:0000256" key="3">
    <source>
        <dbReference type="ARBA" id="ARBA00022771"/>
    </source>
</evidence>
<keyword evidence="4" id="KW-0862">Zinc</keyword>
<dbReference type="PANTHER" id="PTHR46481">
    <property type="entry name" value="ZINC FINGER BED DOMAIN-CONTAINING PROTEIN 4"/>
    <property type="match status" value="1"/>
</dbReference>
<name>A0A6J8C1R3_MYTCO</name>
<dbReference type="GO" id="GO:0005634">
    <property type="term" value="C:nucleus"/>
    <property type="evidence" value="ECO:0007669"/>
    <property type="project" value="UniProtKB-SubCell"/>
</dbReference>
<proteinExistence type="predicted"/>
<accession>A0A6J8C1R3</accession>
<reference evidence="7 8" key="1">
    <citation type="submission" date="2020-06" db="EMBL/GenBank/DDBJ databases">
        <authorList>
            <person name="Li R."/>
            <person name="Bekaert M."/>
        </authorList>
    </citation>
    <scope>NUCLEOTIDE SEQUENCE [LARGE SCALE GENOMIC DNA]</scope>
    <source>
        <strain evidence="8">wild</strain>
    </source>
</reference>
<organism evidence="7 8">
    <name type="scientific">Mytilus coruscus</name>
    <name type="common">Sea mussel</name>
    <dbReference type="NCBI Taxonomy" id="42192"/>
    <lineage>
        <taxon>Eukaryota</taxon>
        <taxon>Metazoa</taxon>
        <taxon>Spiralia</taxon>
        <taxon>Lophotrochozoa</taxon>
        <taxon>Mollusca</taxon>
        <taxon>Bivalvia</taxon>
        <taxon>Autobranchia</taxon>
        <taxon>Pteriomorphia</taxon>
        <taxon>Mytilida</taxon>
        <taxon>Mytiloidea</taxon>
        <taxon>Mytilidae</taxon>
        <taxon>Mytilinae</taxon>
        <taxon>Mytilus</taxon>
    </lineage>
</organism>
<dbReference type="InterPro" id="IPR012337">
    <property type="entry name" value="RNaseH-like_sf"/>
</dbReference>
<comment type="subcellular location">
    <subcellularLocation>
        <location evidence="1">Nucleus</location>
    </subcellularLocation>
</comment>
<keyword evidence="5" id="KW-0539">Nucleus</keyword>
<dbReference type="Proteomes" id="UP000507470">
    <property type="component" value="Unassembled WGS sequence"/>
</dbReference>
<gene>
    <name evidence="7" type="ORF">MCOR_23803</name>
</gene>
<evidence type="ECO:0008006" key="9">
    <source>
        <dbReference type="Google" id="ProtNLM"/>
    </source>
</evidence>
<keyword evidence="2" id="KW-0479">Metal-binding</keyword>
<evidence type="ECO:0000256" key="6">
    <source>
        <dbReference type="SAM" id="MobiDB-lite"/>
    </source>
</evidence>
<dbReference type="SUPFAM" id="SSF53098">
    <property type="entry name" value="Ribonuclease H-like"/>
    <property type="match status" value="1"/>
</dbReference>
<evidence type="ECO:0000313" key="8">
    <source>
        <dbReference type="Proteomes" id="UP000507470"/>
    </source>
</evidence>
<dbReference type="AlphaFoldDB" id="A0A6J8C1R3"/>
<evidence type="ECO:0000256" key="2">
    <source>
        <dbReference type="ARBA" id="ARBA00022723"/>
    </source>
</evidence>
<keyword evidence="3" id="KW-0863">Zinc-finger</keyword>
<sequence length="470" mass="52902">MNDLFRNAHATAKHHLAFRVYPVLCQLDKAKDLDFGETYLNDKKPENLFIILPMCREMTFINSWMPLNLLVLLVIIKKYNSKFLGEFHTLIEYYSTETKDTYCGHKQVAPADFNSCVVEEGALKAYRQQLLMMRKKKNIEEKEKSEMKSCKNVSITQDGWKSCNTESYSCVTAHLITNQWELVNAVLQTKKVKWFHTGENIANALTEVKDQWSLPDIIAVTDNAAKQKKAFQILNWIRFGYYGHRINLVVKNALSVSKEISHSTSANDNLMTKQKLLLQEEYVGNKLIMDVPTRWNCNFAMLRCLLEHTQAVIALTADSSETLRLHWLQLKDMLTALKIKVLKKVVKTEPTEDNPPPALPSLPSVSDPTDDDTVVQVEKCESAQTCQRTAVYITGTGEQDTDGTVDMTVTKQDSDGTADITGIGKPGLGGTTGEHFLEDTQGTMEVHTLDTSVNPQANTVASKIDMQGDP</sequence>
<evidence type="ECO:0000313" key="7">
    <source>
        <dbReference type="EMBL" id="CAC5388547.1"/>
    </source>
</evidence>
<feature type="region of interest" description="Disordered" evidence="6">
    <location>
        <begin position="348"/>
        <end position="372"/>
    </location>
</feature>
<dbReference type="OrthoDB" id="1607513at2759"/>
<dbReference type="PANTHER" id="PTHR46481:SF10">
    <property type="entry name" value="ZINC FINGER BED DOMAIN-CONTAINING PROTEIN 39"/>
    <property type="match status" value="1"/>
</dbReference>
<keyword evidence="8" id="KW-1185">Reference proteome</keyword>
<dbReference type="GO" id="GO:0008270">
    <property type="term" value="F:zinc ion binding"/>
    <property type="evidence" value="ECO:0007669"/>
    <property type="project" value="UniProtKB-KW"/>
</dbReference>